<dbReference type="OrthoDB" id="629407at2759"/>
<dbReference type="InterPro" id="IPR009008">
    <property type="entry name" value="Val/Leu/Ile-tRNA-synth_edit"/>
</dbReference>
<dbReference type="InterPro" id="IPR002300">
    <property type="entry name" value="aa-tRNA-synth_Ia"/>
</dbReference>
<organism evidence="21 22">
    <name type="scientific">Brachionus calyciflorus</name>
    <dbReference type="NCBI Taxonomy" id="104777"/>
    <lineage>
        <taxon>Eukaryota</taxon>
        <taxon>Metazoa</taxon>
        <taxon>Spiralia</taxon>
        <taxon>Gnathifera</taxon>
        <taxon>Rotifera</taxon>
        <taxon>Eurotatoria</taxon>
        <taxon>Monogononta</taxon>
        <taxon>Pseudotrocha</taxon>
        <taxon>Ploima</taxon>
        <taxon>Brachionidae</taxon>
        <taxon>Brachionus</taxon>
    </lineage>
</organism>
<evidence type="ECO:0000256" key="1">
    <source>
        <dbReference type="ARBA" id="ARBA00004173"/>
    </source>
</evidence>
<comment type="caution">
    <text evidence="21">The sequence shown here is derived from an EMBL/GenBank/DDBJ whole genome shotgun (WGS) entry which is preliminary data.</text>
</comment>
<dbReference type="InterPro" id="IPR014729">
    <property type="entry name" value="Rossmann-like_a/b/a_fold"/>
</dbReference>
<feature type="compositionally biased region" description="Basic and acidic residues" evidence="17">
    <location>
        <begin position="61"/>
        <end position="96"/>
    </location>
</feature>
<dbReference type="CDD" id="cd07962">
    <property type="entry name" value="Anticodon_Ia_Val"/>
    <property type="match status" value="1"/>
</dbReference>
<evidence type="ECO:0000256" key="4">
    <source>
        <dbReference type="ARBA" id="ARBA00013169"/>
    </source>
</evidence>
<dbReference type="InterPro" id="IPR009080">
    <property type="entry name" value="tRNAsynth_Ia_anticodon-bd"/>
</dbReference>
<evidence type="ECO:0000256" key="7">
    <source>
        <dbReference type="ARBA" id="ARBA00022741"/>
    </source>
</evidence>
<dbReference type="SUPFAM" id="SSF47323">
    <property type="entry name" value="Anticodon-binding domain of a subclass of class I aminoacyl-tRNA synthetases"/>
    <property type="match status" value="1"/>
</dbReference>
<dbReference type="CDD" id="cd00817">
    <property type="entry name" value="ValRS_core"/>
    <property type="match status" value="1"/>
</dbReference>
<feature type="compositionally biased region" description="Polar residues" evidence="17">
    <location>
        <begin position="49"/>
        <end position="60"/>
    </location>
</feature>
<evidence type="ECO:0000256" key="13">
    <source>
        <dbReference type="ARBA" id="ARBA00040837"/>
    </source>
</evidence>
<keyword evidence="22" id="KW-1185">Reference proteome</keyword>
<keyword evidence="6 15" id="KW-0436">Ligase</keyword>
<proteinExistence type="inferred from homology"/>
<evidence type="ECO:0000256" key="3">
    <source>
        <dbReference type="ARBA" id="ARBA00005594"/>
    </source>
</evidence>
<feature type="region of interest" description="Disordered" evidence="17">
    <location>
        <begin position="37"/>
        <end position="133"/>
    </location>
</feature>
<evidence type="ECO:0000256" key="14">
    <source>
        <dbReference type="ARBA" id="ARBA00047552"/>
    </source>
</evidence>
<protein>
    <recommendedName>
        <fullName evidence="11">Valine--tRNA ligase</fullName>
        <ecNumber evidence="4">6.1.1.9</ecNumber>
    </recommendedName>
    <alternativeName>
        <fullName evidence="13">Valine--tRNA ligase, mitochondrial</fullName>
    </alternativeName>
    <alternativeName>
        <fullName evidence="12">Valyl-tRNA synthetase</fullName>
    </alternativeName>
</protein>
<dbReference type="PRINTS" id="PR00986">
    <property type="entry name" value="TRNASYNTHVAL"/>
</dbReference>
<dbReference type="Proteomes" id="UP000663879">
    <property type="component" value="Unassembled WGS sequence"/>
</dbReference>
<evidence type="ECO:0000313" key="22">
    <source>
        <dbReference type="Proteomes" id="UP000663879"/>
    </source>
</evidence>
<evidence type="ECO:0000259" key="19">
    <source>
        <dbReference type="Pfam" id="PF08264"/>
    </source>
</evidence>
<dbReference type="FunFam" id="1.10.730.10:FF:000009">
    <property type="entry name" value="Valine--tRNA ligase, mitochondrial"/>
    <property type="match status" value="1"/>
</dbReference>
<feature type="compositionally biased region" description="Basic and acidic residues" evidence="17">
    <location>
        <begin position="103"/>
        <end position="118"/>
    </location>
</feature>
<dbReference type="HAMAP" id="MF_02004">
    <property type="entry name" value="Val_tRNA_synth_type1"/>
    <property type="match status" value="1"/>
</dbReference>
<comment type="catalytic activity">
    <reaction evidence="14">
        <text>tRNA(Val) + L-valine + ATP = L-valyl-tRNA(Val) + AMP + diphosphate</text>
        <dbReference type="Rhea" id="RHEA:10704"/>
        <dbReference type="Rhea" id="RHEA-COMP:9672"/>
        <dbReference type="Rhea" id="RHEA-COMP:9708"/>
        <dbReference type="ChEBI" id="CHEBI:30616"/>
        <dbReference type="ChEBI" id="CHEBI:33019"/>
        <dbReference type="ChEBI" id="CHEBI:57762"/>
        <dbReference type="ChEBI" id="CHEBI:78442"/>
        <dbReference type="ChEBI" id="CHEBI:78537"/>
        <dbReference type="ChEBI" id="CHEBI:456215"/>
        <dbReference type="EC" id="6.1.1.9"/>
    </reaction>
</comment>
<reference evidence="21" key="1">
    <citation type="submission" date="2021-02" db="EMBL/GenBank/DDBJ databases">
        <authorList>
            <person name="Nowell W R."/>
        </authorList>
    </citation>
    <scope>NUCLEOTIDE SEQUENCE</scope>
    <source>
        <strain evidence="21">Ploen Becks lab</strain>
    </source>
</reference>
<dbReference type="GO" id="GO:0005829">
    <property type="term" value="C:cytosol"/>
    <property type="evidence" value="ECO:0007669"/>
    <property type="project" value="TreeGrafter"/>
</dbReference>
<evidence type="ECO:0000313" key="21">
    <source>
        <dbReference type="EMBL" id="CAF0857472.1"/>
    </source>
</evidence>
<dbReference type="PANTHER" id="PTHR11946:SF109">
    <property type="entry name" value="VALINE--TRNA LIGASE"/>
    <property type="match status" value="1"/>
</dbReference>
<dbReference type="GO" id="GO:0006438">
    <property type="term" value="P:valyl-tRNA aminoacylation"/>
    <property type="evidence" value="ECO:0007669"/>
    <property type="project" value="InterPro"/>
</dbReference>
<dbReference type="InterPro" id="IPR033705">
    <property type="entry name" value="Anticodon_Ia_Val"/>
</dbReference>
<dbReference type="NCBIfam" id="TIGR00422">
    <property type="entry name" value="valS"/>
    <property type="match status" value="1"/>
</dbReference>
<dbReference type="GO" id="GO:0005739">
    <property type="term" value="C:mitochondrion"/>
    <property type="evidence" value="ECO:0007669"/>
    <property type="project" value="UniProtKB-SubCell"/>
</dbReference>
<dbReference type="SUPFAM" id="SSF52374">
    <property type="entry name" value="Nucleotidylyl transferase"/>
    <property type="match status" value="1"/>
</dbReference>
<dbReference type="AlphaFoldDB" id="A0A813WYW4"/>
<dbReference type="EMBL" id="CAJNOC010001354">
    <property type="protein sequence ID" value="CAF0857472.1"/>
    <property type="molecule type" value="Genomic_DNA"/>
</dbReference>
<dbReference type="Gene3D" id="3.90.740.10">
    <property type="entry name" value="Valyl/Leucyl/Isoleucyl-tRNA synthetase, editing domain"/>
    <property type="match status" value="1"/>
</dbReference>
<dbReference type="FunFam" id="3.40.50.620:FF:000078">
    <property type="entry name" value="Valine--tRNA ligase, mitochondrial"/>
    <property type="match status" value="1"/>
</dbReference>
<evidence type="ECO:0000256" key="17">
    <source>
        <dbReference type="SAM" id="MobiDB-lite"/>
    </source>
</evidence>
<keyword evidence="5" id="KW-0963">Cytoplasm</keyword>
<dbReference type="Gene3D" id="1.10.287.380">
    <property type="entry name" value="Valyl-tRNA synthetase, C-terminal domain"/>
    <property type="match status" value="1"/>
</dbReference>
<dbReference type="FunFam" id="3.40.50.620:FF:000020">
    <property type="entry name" value="Valine--tRNA ligase, mitochondrial"/>
    <property type="match status" value="1"/>
</dbReference>
<evidence type="ECO:0000256" key="9">
    <source>
        <dbReference type="ARBA" id="ARBA00022917"/>
    </source>
</evidence>
<evidence type="ECO:0000259" key="18">
    <source>
        <dbReference type="Pfam" id="PF00133"/>
    </source>
</evidence>
<dbReference type="FunFam" id="3.90.740.10:FF:000005">
    <property type="entry name" value="Valine--tRNA ligase, mitochondrial"/>
    <property type="match status" value="1"/>
</dbReference>
<dbReference type="GO" id="GO:0005524">
    <property type="term" value="F:ATP binding"/>
    <property type="evidence" value="ECO:0007669"/>
    <property type="project" value="UniProtKB-KW"/>
</dbReference>
<dbReference type="InterPro" id="IPR013155">
    <property type="entry name" value="M/V/L/I-tRNA-synth_anticd-bd"/>
</dbReference>
<keyword evidence="16" id="KW-0175">Coiled coil</keyword>
<dbReference type="Gene3D" id="3.40.50.620">
    <property type="entry name" value="HUPs"/>
    <property type="match status" value="2"/>
</dbReference>
<dbReference type="GO" id="GO:0004832">
    <property type="term" value="F:valine-tRNA ligase activity"/>
    <property type="evidence" value="ECO:0007669"/>
    <property type="project" value="UniProtKB-EC"/>
</dbReference>
<feature type="domain" description="Methionyl/Valyl/Leucyl/Isoleucyl-tRNA synthetase anticodon-binding" evidence="19">
    <location>
        <begin position="837"/>
        <end position="996"/>
    </location>
</feature>
<feature type="domain" description="Aminoacyl-tRNA synthetase class Ia" evidence="18">
    <location>
        <begin position="151"/>
        <end position="787"/>
    </location>
</feature>
<dbReference type="Pfam" id="PF00133">
    <property type="entry name" value="tRNA-synt_1"/>
    <property type="match status" value="1"/>
</dbReference>
<evidence type="ECO:0000256" key="12">
    <source>
        <dbReference type="ARBA" id="ARBA00029936"/>
    </source>
</evidence>
<dbReference type="InterPro" id="IPR037118">
    <property type="entry name" value="Val-tRNA_synth_C_sf"/>
</dbReference>
<comment type="similarity">
    <text evidence="3 15">Belongs to the class-I aminoacyl-tRNA synthetase family.</text>
</comment>
<dbReference type="NCBIfam" id="NF004349">
    <property type="entry name" value="PRK05729.1"/>
    <property type="match status" value="1"/>
</dbReference>
<evidence type="ECO:0000256" key="5">
    <source>
        <dbReference type="ARBA" id="ARBA00022490"/>
    </source>
</evidence>
<dbReference type="GO" id="GO:0002161">
    <property type="term" value="F:aminoacyl-tRNA deacylase activity"/>
    <property type="evidence" value="ECO:0007669"/>
    <property type="project" value="InterPro"/>
</dbReference>
<dbReference type="InterPro" id="IPR001412">
    <property type="entry name" value="aa-tRNA-synth_I_CS"/>
</dbReference>
<evidence type="ECO:0000256" key="16">
    <source>
        <dbReference type="SAM" id="Coils"/>
    </source>
</evidence>
<feature type="coiled-coil region" evidence="16">
    <location>
        <begin position="8"/>
        <end position="35"/>
    </location>
</feature>
<feature type="domain" description="Valyl-tRNA synthetase tRNA-binding arm" evidence="20">
    <location>
        <begin position="1057"/>
        <end position="1122"/>
    </location>
</feature>
<evidence type="ECO:0000256" key="11">
    <source>
        <dbReference type="ARBA" id="ARBA00024407"/>
    </source>
</evidence>
<evidence type="ECO:0000256" key="6">
    <source>
        <dbReference type="ARBA" id="ARBA00022598"/>
    </source>
</evidence>
<evidence type="ECO:0000256" key="8">
    <source>
        <dbReference type="ARBA" id="ARBA00022840"/>
    </source>
</evidence>
<gene>
    <name evidence="21" type="ORF">OXX778_LOCUS9268</name>
</gene>
<accession>A0A813WYW4</accession>
<evidence type="ECO:0000259" key="20">
    <source>
        <dbReference type="Pfam" id="PF10458"/>
    </source>
</evidence>
<keyword evidence="9 15" id="KW-0648">Protein biosynthesis</keyword>
<dbReference type="Pfam" id="PF08264">
    <property type="entry name" value="Anticodon_1"/>
    <property type="match status" value="1"/>
</dbReference>
<keyword evidence="7 15" id="KW-0547">Nucleotide-binding</keyword>
<sequence length="1126" mass="129570">MSNFVQKLADIEASQKDLRQRASNLEARMAKLEITSVKSTNLVKPPVAVSTTTSENLTSKSQDDQPQKEKSATQLKKEAKQKEKDEKFKAKQEKLKATQAAPKETKPKVEEKKEKEPQSVRYTSQTKVGEKKDTKCQLPDAYSPPYVEASWYEWWEQMGFFKPEIADKYFPLAKDEKREKFVMAMPPPNVTGTLHLGHALMCSIEDVLTRWHRQLGHETLWCPGFDHAGIATQVVVEKKIKREQNKTRHDLGREAFVEEIWKWKNEKGDTIAKQLKRIGSSCDWDRARFTMDEVSVKAVLETFIRMHEKGLIYRNKRLVNWSCALNSAISDIEVDKTPLKGRTFLSIPGYKEKIEFGTLTSFAYKVVESKDSDVETGEEIVIATTRPETMLGDTAICVHPNDERYKNLVGKYVTHPFVNRKIPIIADEMVDPSFGTGAVKITPAHDANDFECGRRHDLPFITIIDDKGLITSEGGQFAGQKRFEARKSVVQALKEKGLFKEVKDSESVLPICSRSKDVIEPLLKSQWYVNCKDMAARAVKAVREKTLKIVPDFHEQVWYRWLEDCHDWCISRQLWWGHRIPAYHIRIKGKTFSDDTDNNYWVSAHDEKKAMEKALKRFPDLSENDIELYHDEDVLDTWFSSGIFPFSICGWPENTSDMEKYYPGTLLETGHDILFFWVARMVMMGEEICGRLPFDTIYLHAIIRDAHGRKMSKSLGNIIDPLDVIDGITLDKLNKQLELYNLDPKEVEKAVKGQKEDFPNGIPECGTDALRFALCAYTAQGRDINLDVLRIQGYRHFCNKLWNATKFAMMNGLSSDFSPKDSLDYLTNNLTSLRGMDKWMLSRLSETVKVCDTGFKSFDLTSVTTALFNYWLYDLCDYYIEYLKPSFYAKEQSDQQKAEFNNSREVLYTCLDVGLRLISPLMPFISEELYQRLPRRRPETDAPSICVTQYPLPKDFDLFRNTDLELNVKLSQDAISKIRSLRSDYQLTIKTKTDVYVKSIDNQLEKALNDFQDLILTMTNGKMIEFLADGKEQPIGCAFTTLSDKCKIYIMLKGIIDVDKEEVKLGKKKDLLFKSIETLKKEMAKPDYETRVPEAVRIKNQEKMSQLTNEVALIDEGLEQLQTMKS</sequence>
<evidence type="ECO:0000256" key="2">
    <source>
        <dbReference type="ARBA" id="ARBA00004496"/>
    </source>
</evidence>
<dbReference type="Pfam" id="PF10458">
    <property type="entry name" value="Val_tRNA-synt_C"/>
    <property type="match status" value="1"/>
</dbReference>
<dbReference type="PROSITE" id="PS00178">
    <property type="entry name" value="AA_TRNA_LIGASE_I"/>
    <property type="match status" value="1"/>
</dbReference>
<keyword evidence="8 15" id="KW-0067">ATP-binding</keyword>
<evidence type="ECO:0000256" key="15">
    <source>
        <dbReference type="RuleBase" id="RU363035"/>
    </source>
</evidence>
<evidence type="ECO:0000256" key="10">
    <source>
        <dbReference type="ARBA" id="ARBA00023146"/>
    </source>
</evidence>
<dbReference type="Gene3D" id="1.10.730.10">
    <property type="entry name" value="Isoleucyl-tRNA Synthetase, Domain 1"/>
    <property type="match status" value="1"/>
</dbReference>
<dbReference type="EC" id="6.1.1.9" evidence="4"/>
<dbReference type="InterPro" id="IPR002303">
    <property type="entry name" value="Valyl-tRNA_ligase"/>
</dbReference>
<comment type="subcellular location">
    <subcellularLocation>
        <location evidence="2">Cytoplasm</location>
    </subcellularLocation>
    <subcellularLocation>
        <location evidence="1">Mitochondrion</location>
    </subcellularLocation>
</comment>
<name>A0A813WYW4_9BILA</name>
<dbReference type="SUPFAM" id="SSF50677">
    <property type="entry name" value="ValRS/IleRS/LeuRS editing domain"/>
    <property type="match status" value="1"/>
</dbReference>
<dbReference type="PANTHER" id="PTHR11946">
    <property type="entry name" value="VALYL-TRNA SYNTHETASES"/>
    <property type="match status" value="1"/>
</dbReference>
<dbReference type="InterPro" id="IPR019499">
    <property type="entry name" value="Val-tRNA_synth_tRNA-bd"/>
</dbReference>
<keyword evidence="10 15" id="KW-0030">Aminoacyl-tRNA synthetase</keyword>